<dbReference type="OrthoDB" id="5518868at2"/>
<comment type="caution">
    <text evidence="5">The sequence shown here is derived from an EMBL/GenBank/DDBJ whole genome shotgun (WGS) entry which is preliminary data.</text>
</comment>
<feature type="domain" description="Protein kinase" evidence="4">
    <location>
        <begin position="12"/>
        <end position="267"/>
    </location>
</feature>
<dbReference type="PATRIC" id="fig|1637645.4.peg.5093"/>
<keyword evidence="3" id="KW-1133">Transmembrane helix</keyword>
<name>A0A0F5Y764_9CYAN</name>
<keyword evidence="5" id="KW-0418">Kinase</keyword>
<accession>A0A0F5Y764</accession>
<dbReference type="SUPFAM" id="SSF56112">
    <property type="entry name" value="Protein kinase-like (PK-like)"/>
    <property type="match status" value="1"/>
</dbReference>
<keyword evidence="3" id="KW-0472">Membrane</keyword>
<gene>
    <name evidence="5" type="ORF">WN50_30130</name>
</gene>
<protein>
    <submittedName>
        <fullName evidence="5">Serine/threonine protein kinase</fullName>
    </submittedName>
</protein>
<dbReference type="InterPro" id="IPR000719">
    <property type="entry name" value="Prot_kinase_dom"/>
</dbReference>
<evidence type="ECO:0000256" key="1">
    <source>
        <dbReference type="ARBA" id="ARBA00022741"/>
    </source>
</evidence>
<dbReference type="InterPro" id="IPR011009">
    <property type="entry name" value="Kinase-like_dom_sf"/>
</dbReference>
<dbReference type="AlphaFoldDB" id="A0A0F5Y764"/>
<dbReference type="GO" id="GO:0004674">
    <property type="term" value="F:protein serine/threonine kinase activity"/>
    <property type="evidence" value="ECO:0007669"/>
    <property type="project" value="UniProtKB-KW"/>
</dbReference>
<dbReference type="PANTHER" id="PTHR24363">
    <property type="entry name" value="SERINE/THREONINE PROTEIN KINASE"/>
    <property type="match status" value="1"/>
</dbReference>
<dbReference type="SMART" id="SM00220">
    <property type="entry name" value="S_TKc"/>
    <property type="match status" value="1"/>
</dbReference>
<keyword evidence="5" id="KW-0808">Transferase</keyword>
<evidence type="ECO:0000313" key="5">
    <source>
        <dbReference type="EMBL" id="KKD34573.1"/>
    </source>
</evidence>
<reference evidence="5 6" key="1">
    <citation type="submission" date="2015-06" db="EMBL/GenBank/DDBJ databases">
        <title>Draft genome assembly of filamentous brackish cyanobacterium Limnoraphis robusta strain CS-951.</title>
        <authorList>
            <person name="Willis A."/>
            <person name="Parks M."/>
            <person name="Burford M.A."/>
        </authorList>
    </citation>
    <scope>NUCLEOTIDE SEQUENCE [LARGE SCALE GENOMIC DNA]</scope>
    <source>
        <strain evidence="5 6">CS-951</strain>
    </source>
</reference>
<dbReference type="GO" id="GO:0005524">
    <property type="term" value="F:ATP binding"/>
    <property type="evidence" value="ECO:0007669"/>
    <property type="project" value="UniProtKB-KW"/>
</dbReference>
<evidence type="ECO:0000256" key="2">
    <source>
        <dbReference type="ARBA" id="ARBA00022840"/>
    </source>
</evidence>
<evidence type="ECO:0000256" key="3">
    <source>
        <dbReference type="SAM" id="Phobius"/>
    </source>
</evidence>
<feature type="transmembrane region" description="Helical" evidence="3">
    <location>
        <begin position="324"/>
        <end position="344"/>
    </location>
</feature>
<dbReference type="Gene3D" id="1.10.510.10">
    <property type="entry name" value="Transferase(Phosphotransferase) domain 1"/>
    <property type="match status" value="1"/>
</dbReference>
<dbReference type="EMBL" id="LATL02000255">
    <property type="protein sequence ID" value="KKD34573.1"/>
    <property type="molecule type" value="Genomic_DNA"/>
</dbReference>
<proteinExistence type="predicted"/>
<keyword evidence="3" id="KW-0812">Transmembrane</keyword>
<keyword evidence="2" id="KW-0067">ATP-binding</keyword>
<sequence length="502" mass="57309">MLSPGTVLNTRYRLKETLNSNSVRQTWLAEDLKFKDQVVVKLLALSGSMDWDDLKLLEREAQILQQLHHPHLVRYRDYFAVNSLNPWFCLVTEYVPGVSLKQRLEKRQKFTPTQIQWIAAEVLEILNYLHQLNPPVVHRDIKPSNLIWGTDNHIHLIDFGCVQIQPRTPGATFTVVGTYGYTPIEQFGGEAVPASDLYALGATLIHLLTGISPAELPQDNLQIQFKDRAVSSIEPQFCDWLERLINPSVKARYLNASQALIALNASISTAIQSPENTGIRLSKSANNLKIEIPSRFAIEYIRSGKQTLQKSLWNWGERLFSLRLFVKLQIVTVVALASWVLWLLPLPLDKIGLNLISSLLFLPFILIILGVPAGLIFLILLLNSGVDYFEKISLDLDEKMLEICWQSWGFPKRKVINLSEIQNINLTQSKAGNGQLYPTLEIAIYKQMMFFLSKRKTYHLGQQLKTEELEWLKQEMSDWLSIHTNSLPQLTARSQDSIQKIT</sequence>
<dbReference type="Proteomes" id="UP000033607">
    <property type="component" value="Unassembled WGS sequence"/>
</dbReference>
<dbReference type="RefSeq" id="WP_046282311.1">
    <property type="nucleotide sequence ID" value="NZ_LATL02000255.1"/>
</dbReference>
<keyword evidence="1" id="KW-0547">Nucleotide-binding</keyword>
<dbReference type="CDD" id="cd14014">
    <property type="entry name" value="STKc_PknB_like"/>
    <property type="match status" value="1"/>
</dbReference>
<dbReference type="PROSITE" id="PS50011">
    <property type="entry name" value="PROTEIN_KINASE_DOM"/>
    <property type="match status" value="1"/>
</dbReference>
<evidence type="ECO:0000313" key="6">
    <source>
        <dbReference type="Proteomes" id="UP000033607"/>
    </source>
</evidence>
<dbReference type="PANTHER" id="PTHR24363:SF7">
    <property type="entry name" value="SERINE_THREONINE-PROTEIN KINASE-LIKE PROTEIN E"/>
    <property type="match status" value="1"/>
</dbReference>
<evidence type="ECO:0000259" key="4">
    <source>
        <dbReference type="PROSITE" id="PS50011"/>
    </source>
</evidence>
<organism evidence="5 6">
    <name type="scientific">Limnoraphis robusta CS-951</name>
    <dbReference type="NCBI Taxonomy" id="1637645"/>
    <lineage>
        <taxon>Bacteria</taxon>
        <taxon>Bacillati</taxon>
        <taxon>Cyanobacteriota</taxon>
        <taxon>Cyanophyceae</taxon>
        <taxon>Oscillatoriophycideae</taxon>
        <taxon>Oscillatoriales</taxon>
        <taxon>Sirenicapillariaceae</taxon>
        <taxon>Limnoraphis</taxon>
    </lineage>
</organism>
<keyword evidence="5" id="KW-0723">Serine/threonine-protein kinase</keyword>
<dbReference type="Pfam" id="PF00069">
    <property type="entry name" value="Pkinase"/>
    <property type="match status" value="1"/>
</dbReference>
<feature type="transmembrane region" description="Helical" evidence="3">
    <location>
        <begin position="356"/>
        <end position="382"/>
    </location>
</feature>